<comment type="similarity">
    <text evidence="3">Belongs to the WD repeat SEC31 family.</text>
</comment>
<dbReference type="PROSITE" id="PS50294">
    <property type="entry name" value="WD_REPEATS_REGION"/>
    <property type="match status" value="2"/>
</dbReference>
<keyword evidence="6 13" id="KW-0853">WD repeat</keyword>
<keyword evidence="7" id="KW-0677">Repeat</keyword>
<dbReference type="Pfam" id="PF00400">
    <property type="entry name" value="WD40"/>
    <property type="match status" value="2"/>
</dbReference>
<feature type="repeat" description="WD" evidence="13">
    <location>
        <begin position="256"/>
        <end position="298"/>
    </location>
</feature>
<feature type="region of interest" description="Disordered" evidence="14">
    <location>
        <begin position="449"/>
        <end position="470"/>
    </location>
</feature>
<proteinExistence type="inferred from homology"/>
<accession>A0A7F8QB77</accession>
<dbReference type="PANTHER" id="PTHR13923:SF22">
    <property type="entry name" value="PROTEIN TRANSPORT PROTEIN SEC31B"/>
    <property type="match status" value="1"/>
</dbReference>
<keyword evidence="9" id="KW-0931">ER-Golgi transport</keyword>
<name>A0A7F8QB77_LEPWE</name>
<keyword evidence="15" id="KW-1185">Reference proteome</keyword>
<keyword evidence="5" id="KW-0963">Cytoplasm</keyword>
<dbReference type="InterPro" id="IPR040251">
    <property type="entry name" value="SEC31-like"/>
</dbReference>
<dbReference type="InterPro" id="IPR001680">
    <property type="entry name" value="WD40_rpt"/>
</dbReference>
<dbReference type="GeneID" id="102743054"/>
<dbReference type="Gene3D" id="2.130.10.10">
    <property type="entry name" value="YVTN repeat-like/Quinoprotein amine dehydrogenase"/>
    <property type="match status" value="1"/>
</dbReference>
<comment type="subcellular location">
    <subcellularLocation>
        <location evidence="1">Cytoplasmic vesicle</location>
        <location evidence="1">COPII-coated vesicle membrane</location>
        <topology evidence="1">Peripheral membrane protein</topology>
        <orientation evidence="1">Cytoplasmic side</orientation>
    </subcellularLocation>
    <subcellularLocation>
        <location evidence="2">Endoplasmic reticulum membrane</location>
        <topology evidence="2">Peripheral membrane protein</topology>
    </subcellularLocation>
</comment>
<dbReference type="GO" id="GO:0005789">
    <property type="term" value="C:endoplasmic reticulum membrane"/>
    <property type="evidence" value="ECO:0007669"/>
    <property type="project" value="UniProtKB-SubCell"/>
</dbReference>
<dbReference type="GO" id="GO:0090110">
    <property type="term" value="P:COPII-coated vesicle cargo loading"/>
    <property type="evidence" value="ECO:0007669"/>
    <property type="project" value="TreeGrafter"/>
</dbReference>
<protein>
    <submittedName>
        <fullName evidence="16">Protein transport protein Sec31B isoform X5</fullName>
    </submittedName>
</protein>
<dbReference type="GO" id="GO:0005198">
    <property type="term" value="F:structural molecule activity"/>
    <property type="evidence" value="ECO:0007669"/>
    <property type="project" value="TreeGrafter"/>
</dbReference>
<organism evidence="15 16">
    <name type="scientific">Leptonychotes weddellii</name>
    <name type="common">Weddell seal</name>
    <name type="synonym">Otaria weddellii</name>
    <dbReference type="NCBI Taxonomy" id="9713"/>
    <lineage>
        <taxon>Eukaryota</taxon>
        <taxon>Metazoa</taxon>
        <taxon>Chordata</taxon>
        <taxon>Craniata</taxon>
        <taxon>Vertebrata</taxon>
        <taxon>Euteleostomi</taxon>
        <taxon>Mammalia</taxon>
        <taxon>Eutheria</taxon>
        <taxon>Laurasiatheria</taxon>
        <taxon>Carnivora</taxon>
        <taxon>Caniformia</taxon>
        <taxon>Pinnipedia</taxon>
        <taxon>Phocidae</taxon>
        <taxon>Monachinae</taxon>
        <taxon>Lobodontini</taxon>
        <taxon>Leptonychotes</taxon>
    </lineage>
</organism>
<evidence type="ECO:0000256" key="2">
    <source>
        <dbReference type="ARBA" id="ARBA00004406"/>
    </source>
</evidence>
<dbReference type="InterPro" id="IPR015943">
    <property type="entry name" value="WD40/YVTN_repeat-like_dom_sf"/>
</dbReference>
<evidence type="ECO:0000256" key="6">
    <source>
        <dbReference type="ARBA" id="ARBA00022574"/>
    </source>
</evidence>
<dbReference type="SMART" id="SM00320">
    <property type="entry name" value="WD40"/>
    <property type="match status" value="4"/>
</dbReference>
<evidence type="ECO:0000256" key="9">
    <source>
        <dbReference type="ARBA" id="ARBA00022892"/>
    </source>
</evidence>
<evidence type="ECO:0000256" key="4">
    <source>
        <dbReference type="ARBA" id="ARBA00022448"/>
    </source>
</evidence>
<reference evidence="16" key="1">
    <citation type="submission" date="2025-08" db="UniProtKB">
        <authorList>
            <consortium name="RefSeq"/>
        </authorList>
    </citation>
    <scope>IDENTIFICATION</scope>
    <source>
        <tissue evidence="16">Liver</tissue>
    </source>
</reference>
<dbReference type="PROSITE" id="PS00678">
    <property type="entry name" value="WD_REPEATS_1"/>
    <property type="match status" value="1"/>
</dbReference>
<keyword evidence="8" id="KW-0256">Endoplasmic reticulum</keyword>
<keyword evidence="11" id="KW-0472">Membrane</keyword>
<dbReference type="AlphaFoldDB" id="A0A7F8QB77"/>
<evidence type="ECO:0000256" key="7">
    <source>
        <dbReference type="ARBA" id="ARBA00022737"/>
    </source>
</evidence>
<dbReference type="InterPro" id="IPR036322">
    <property type="entry name" value="WD40_repeat_dom_sf"/>
</dbReference>
<dbReference type="FunFam" id="2.130.10.10:FF:000009">
    <property type="entry name" value="Protein transport protein Sec31A isoform A"/>
    <property type="match status" value="1"/>
</dbReference>
<keyword evidence="4" id="KW-0813">Transport</keyword>
<evidence type="ECO:0000256" key="13">
    <source>
        <dbReference type="PROSITE-ProRule" id="PRU00221"/>
    </source>
</evidence>
<evidence type="ECO:0000256" key="1">
    <source>
        <dbReference type="ARBA" id="ARBA00004299"/>
    </source>
</evidence>
<evidence type="ECO:0000256" key="12">
    <source>
        <dbReference type="ARBA" id="ARBA00023329"/>
    </source>
</evidence>
<keyword evidence="12" id="KW-0968">Cytoplasmic vesicle</keyword>
<sequence length="531" mass="58686">MKLKELERPAVQAWSPASQYPVYLATGTSAQQLDASFSTNGTLEIFEIDFRDPSLDLKHKGVLSASSRFYKLIWGNIGDGLLEGSGVIAGGGDNGMLTLYSVAHILSPGKEPVIAQRQKHTGAVRALDFNPFQGNLLASGASDSEIFIWDLNNLNVPRTPGSKSQQPPEDIKALAWNRQVQHILSSAHPSGKAVVWDLRKNEPIIKVSDHSNRMHSSGLAWHPDIATQLVLCSEDDRFPVIQLWDLRFASSPLKVLESHSRGILSVSWSQADAELLLSSAKDNQILCWNLGSNEISSFFSKGQPLPPLQVPEQGAQASLIPPLKNPPKWLRRPAGVSFAFGGKLVTFGLPSTPAHQMPQPCLRLVFISQVITESELLRRSAELQEALESGNLLNYCQNKIEQTSLQSEKMLWQFLKVTLEEDSRMKFLKLLGYSKDEFQKKVAAGLKSDLGLGETPQGRPKGDDLHSNRQQAFCSQTSEHITEEASASSSFFDELVPQNMTPWEIPITEGTLILRERNALCGSRWAQSSWT</sequence>
<evidence type="ECO:0000313" key="15">
    <source>
        <dbReference type="Proteomes" id="UP000245341"/>
    </source>
</evidence>
<dbReference type="PANTHER" id="PTHR13923">
    <property type="entry name" value="SEC31-RELATED PROTEIN"/>
    <property type="match status" value="1"/>
</dbReference>
<evidence type="ECO:0000256" key="8">
    <source>
        <dbReference type="ARBA" id="ARBA00022824"/>
    </source>
</evidence>
<evidence type="ECO:0000256" key="10">
    <source>
        <dbReference type="ARBA" id="ARBA00022927"/>
    </source>
</evidence>
<evidence type="ECO:0000256" key="5">
    <source>
        <dbReference type="ARBA" id="ARBA00022490"/>
    </source>
</evidence>
<evidence type="ECO:0000313" key="16">
    <source>
        <dbReference type="RefSeq" id="XP_030877851.1"/>
    </source>
</evidence>
<dbReference type="RefSeq" id="XP_030877851.1">
    <property type="nucleotide sequence ID" value="XM_031021991.1"/>
</dbReference>
<evidence type="ECO:0000256" key="14">
    <source>
        <dbReference type="SAM" id="MobiDB-lite"/>
    </source>
</evidence>
<gene>
    <name evidence="16" type="primary">LOC102743054</name>
</gene>
<dbReference type="Gene3D" id="1.25.40.1030">
    <property type="match status" value="1"/>
</dbReference>
<dbReference type="GO" id="GO:0070971">
    <property type="term" value="C:endoplasmic reticulum exit site"/>
    <property type="evidence" value="ECO:0007669"/>
    <property type="project" value="TreeGrafter"/>
</dbReference>
<dbReference type="Proteomes" id="UP000245341">
    <property type="component" value="Unplaced"/>
</dbReference>
<keyword evidence="10" id="KW-0653">Protein transport</keyword>
<evidence type="ECO:0000256" key="3">
    <source>
        <dbReference type="ARBA" id="ARBA00009358"/>
    </source>
</evidence>
<dbReference type="SUPFAM" id="SSF50978">
    <property type="entry name" value="WD40 repeat-like"/>
    <property type="match status" value="1"/>
</dbReference>
<dbReference type="GO" id="GO:0030127">
    <property type="term" value="C:COPII vesicle coat"/>
    <property type="evidence" value="ECO:0007669"/>
    <property type="project" value="TreeGrafter"/>
</dbReference>
<evidence type="ECO:0000256" key="11">
    <source>
        <dbReference type="ARBA" id="ARBA00023136"/>
    </source>
</evidence>
<dbReference type="GO" id="GO:0015031">
    <property type="term" value="P:protein transport"/>
    <property type="evidence" value="ECO:0007669"/>
    <property type="project" value="UniProtKB-KW"/>
</dbReference>
<dbReference type="InterPro" id="IPR019775">
    <property type="entry name" value="WD40_repeat_CS"/>
</dbReference>
<feature type="repeat" description="WD" evidence="13">
    <location>
        <begin position="117"/>
        <end position="159"/>
    </location>
</feature>
<dbReference type="PROSITE" id="PS50082">
    <property type="entry name" value="WD_REPEATS_2"/>
    <property type="match status" value="2"/>
</dbReference>
<dbReference type="GO" id="GO:0007029">
    <property type="term" value="P:endoplasmic reticulum organization"/>
    <property type="evidence" value="ECO:0007669"/>
    <property type="project" value="TreeGrafter"/>
</dbReference>